<keyword evidence="2" id="KW-1133">Transmembrane helix</keyword>
<evidence type="ECO:0000256" key="2">
    <source>
        <dbReference type="SAM" id="Phobius"/>
    </source>
</evidence>
<comment type="caution">
    <text evidence="3">The sequence shown here is derived from an EMBL/GenBank/DDBJ whole genome shotgun (WGS) entry which is preliminary data.</text>
</comment>
<organism evidence="3 4">
    <name type="scientific">Candidatus Staskawiczbacteria bacterium RIFCSPHIGHO2_01_FULL_41_41</name>
    <dbReference type="NCBI Taxonomy" id="1802203"/>
    <lineage>
        <taxon>Bacteria</taxon>
        <taxon>Candidatus Staskawicziibacteriota</taxon>
    </lineage>
</organism>
<feature type="compositionally biased region" description="Gly residues" evidence="1">
    <location>
        <begin position="146"/>
        <end position="157"/>
    </location>
</feature>
<keyword evidence="2" id="KW-0812">Transmembrane</keyword>
<dbReference type="AlphaFoldDB" id="A0A1G2HSI2"/>
<keyword evidence="2" id="KW-0472">Membrane</keyword>
<sequence>MKKPVLILLCLSGFFVCVGFWFLPSKIALALTAQYAWSNQIGWINFNPDNGGVTVTDSSITGYAWSETLGWINLSPSTQGVVNTPSGTLSGYAWGQNAGWINFGGVTIDCQGDFNGTATGDVVGTINFDCTECNVNTDWRHSDGSCAGGGGGGGGGGDDGDGGDDPGPSPDPDPDPSPDPDPTPKPTPDPDPTPKPTPDPGPAPAPAPAPGPSPGTGGGGGGIPDGGSGSEPVAPIVPEPAPIAVPIQAVSQAAEEVKKIVNTPIGSAVTKVASTAGAVGGAAVAASVFIFSPASIFELFLIPARLLAIILAGFGLKRKKISWGVVYDSQTKQPLDPAYVVLKDLQGKDIASAITDLDGRYGFLAAPGMYQLLANKTNYAFPSQTLAGKTNDEIYGNLYFGGPIELKNIGDAIIKNIPMDPVKFDWNEFAKKNKNLMKFYSKWNAVLVKTTNIFFVVGFVVAFVAFLAAPYPYNTIIMGFYLVLLLLRMFGIKPKPYGFVMDKTTGFPLPFAILRIMDPQSNREITYKISDKYGRYYCLLPNGKYYVKIEKKQPDGSYVLAYTSPALDISKKGILKEKFII</sequence>
<name>A0A1G2HSI2_9BACT</name>
<proteinExistence type="predicted"/>
<feature type="region of interest" description="Disordered" evidence="1">
    <location>
        <begin position="146"/>
        <end position="237"/>
    </location>
</feature>
<dbReference type="Gene3D" id="2.60.40.1120">
    <property type="entry name" value="Carboxypeptidase-like, regulatory domain"/>
    <property type="match status" value="2"/>
</dbReference>
<dbReference type="EMBL" id="MHOP01000021">
    <property type="protein sequence ID" value="OGZ65502.1"/>
    <property type="molecule type" value="Genomic_DNA"/>
</dbReference>
<feature type="transmembrane region" description="Helical" evidence="2">
    <location>
        <begin position="473"/>
        <end position="491"/>
    </location>
</feature>
<dbReference type="InterPro" id="IPR008969">
    <property type="entry name" value="CarboxyPept-like_regulatory"/>
</dbReference>
<gene>
    <name evidence="3" type="ORF">A2822_04375</name>
</gene>
<dbReference type="SUPFAM" id="SSF49464">
    <property type="entry name" value="Carboxypeptidase regulatory domain-like"/>
    <property type="match status" value="2"/>
</dbReference>
<protein>
    <submittedName>
        <fullName evidence="3">Uncharacterized protein</fullName>
    </submittedName>
</protein>
<evidence type="ECO:0000256" key="1">
    <source>
        <dbReference type="SAM" id="MobiDB-lite"/>
    </source>
</evidence>
<evidence type="ECO:0000313" key="4">
    <source>
        <dbReference type="Proteomes" id="UP000178774"/>
    </source>
</evidence>
<feature type="compositionally biased region" description="Pro residues" evidence="1">
    <location>
        <begin position="179"/>
        <end position="213"/>
    </location>
</feature>
<feature type="transmembrane region" description="Helical" evidence="2">
    <location>
        <begin position="446"/>
        <end position="467"/>
    </location>
</feature>
<accession>A0A1G2HSI2</accession>
<evidence type="ECO:0000313" key="3">
    <source>
        <dbReference type="EMBL" id="OGZ65502.1"/>
    </source>
</evidence>
<reference evidence="3 4" key="1">
    <citation type="journal article" date="2016" name="Nat. Commun.">
        <title>Thousands of microbial genomes shed light on interconnected biogeochemical processes in an aquifer system.</title>
        <authorList>
            <person name="Anantharaman K."/>
            <person name="Brown C.T."/>
            <person name="Hug L.A."/>
            <person name="Sharon I."/>
            <person name="Castelle C.J."/>
            <person name="Probst A.J."/>
            <person name="Thomas B.C."/>
            <person name="Singh A."/>
            <person name="Wilkins M.J."/>
            <person name="Karaoz U."/>
            <person name="Brodie E.L."/>
            <person name="Williams K.H."/>
            <person name="Hubbard S.S."/>
            <person name="Banfield J.F."/>
        </authorList>
    </citation>
    <scope>NUCLEOTIDE SEQUENCE [LARGE SCALE GENOMIC DNA]</scope>
</reference>
<dbReference type="Proteomes" id="UP000178774">
    <property type="component" value="Unassembled WGS sequence"/>
</dbReference>
<feature type="transmembrane region" description="Helical" evidence="2">
    <location>
        <begin position="296"/>
        <end position="316"/>
    </location>
</feature>
<feature type="compositionally biased region" description="Gly residues" evidence="1">
    <location>
        <begin position="214"/>
        <end position="229"/>
    </location>
</feature>